<dbReference type="InterPro" id="IPR048631">
    <property type="entry name" value="SecD_1st"/>
</dbReference>
<evidence type="ECO:0000256" key="7">
    <source>
        <dbReference type="ARBA" id="ARBA00023010"/>
    </source>
</evidence>
<name>A0A1F6NH47_9BACT</name>
<dbReference type="InterPro" id="IPR046357">
    <property type="entry name" value="PPIase_dom_sf"/>
</dbReference>
<evidence type="ECO:0000259" key="11">
    <source>
        <dbReference type="PROSITE" id="PS50198"/>
    </source>
</evidence>
<dbReference type="PRINTS" id="PR00702">
    <property type="entry name" value="ACRIFLAVINRP"/>
</dbReference>
<dbReference type="InterPro" id="IPR001036">
    <property type="entry name" value="Acrflvin-R"/>
</dbReference>
<dbReference type="STRING" id="1798697.A2373_00060"/>
<comment type="subcellular location">
    <subcellularLocation>
        <location evidence="1 9">Cell membrane</location>
        <topology evidence="1 9">Multi-pass membrane protein</topology>
    </subcellularLocation>
</comment>
<keyword evidence="6 9" id="KW-1133">Transmembrane helix</keyword>
<dbReference type="Gene3D" id="3.30.70.3400">
    <property type="match status" value="1"/>
</dbReference>
<keyword evidence="3 9" id="KW-1003">Cell membrane</keyword>
<dbReference type="InterPro" id="IPR055344">
    <property type="entry name" value="SecD_SecF_C_bact"/>
</dbReference>
<feature type="domain" description="PpiC" evidence="11">
    <location>
        <begin position="159"/>
        <end position="253"/>
    </location>
</feature>
<evidence type="ECO:0000256" key="1">
    <source>
        <dbReference type="ARBA" id="ARBA00004651"/>
    </source>
</evidence>
<dbReference type="SUPFAM" id="SSF54534">
    <property type="entry name" value="FKBP-like"/>
    <property type="match status" value="2"/>
</dbReference>
<dbReference type="InterPro" id="IPR048634">
    <property type="entry name" value="SecD_SecF_C"/>
</dbReference>
<evidence type="ECO:0000313" key="13">
    <source>
        <dbReference type="Proteomes" id="UP000176300"/>
    </source>
</evidence>
<evidence type="ECO:0000256" key="4">
    <source>
        <dbReference type="ARBA" id="ARBA00022692"/>
    </source>
</evidence>
<accession>A0A1F6NH47</accession>
<organism evidence="12 13">
    <name type="scientific">Candidatus Magasanikbacteria bacterium RIFOXYB1_FULL_40_15</name>
    <dbReference type="NCBI Taxonomy" id="1798697"/>
    <lineage>
        <taxon>Bacteria</taxon>
        <taxon>Candidatus Magasanikiibacteriota</taxon>
    </lineage>
</organism>
<evidence type="ECO:0000256" key="8">
    <source>
        <dbReference type="ARBA" id="ARBA00023136"/>
    </source>
</evidence>
<dbReference type="FunFam" id="1.20.1640.10:FF:000004">
    <property type="entry name" value="Protein translocase subunit SecD"/>
    <property type="match status" value="1"/>
</dbReference>
<evidence type="ECO:0000256" key="3">
    <source>
        <dbReference type="ARBA" id="ARBA00022475"/>
    </source>
</evidence>
<evidence type="ECO:0000313" key="12">
    <source>
        <dbReference type="EMBL" id="OGH83356.1"/>
    </source>
</evidence>
<dbReference type="InterPro" id="IPR005791">
    <property type="entry name" value="SecD"/>
</dbReference>
<dbReference type="HAMAP" id="MF_01463_B">
    <property type="entry name" value="SecD_B"/>
    <property type="match status" value="1"/>
</dbReference>
<dbReference type="GO" id="GO:0015450">
    <property type="term" value="F:protein-transporting ATPase activity"/>
    <property type="evidence" value="ECO:0007669"/>
    <property type="project" value="InterPro"/>
</dbReference>
<dbReference type="GO" id="GO:0003755">
    <property type="term" value="F:peptidyl-prolyl cis-trans isomerase activity"/>
    <property type="evidence" value="ECO:0007669"/>
    <property type="project" value="UniProtKB-KW"/>
</dbReference>
<comment type="function">
    <text evidence="9">Part of the Sec protein translocase complex. Interacts with the SecYEG preprotein conducting channel. SecDF uses the proton motive force (PMF) to complete protein translocation after the ATP-dependent function of SecA.</text>
</comment>
<evidence type="ECO:0000256" key="6">
    <source>
        <dbReference type="ARBA" id="ARBA00022989"/>
    </source>
</evidence>
<keyword evidence="8 9" id="KW-0472">Membrane</keyword>
<dbReference type="GO" id="GO:0043952">
    <property type="term" value="P:protein transport by the Sec complex"/>
    <property type="evidence" value="ECO:0007669"/>
    <property type="project" value="UniProtKB-UniRule"/>
</dbReference>
<dbReference type="Pfam" id="PF22599">
    <property type="entry name" value="SecDF_P1_head"/>
    <property type="match status" value="1"/>
</dbReference>
<keyword evidence="5 9" id="KW-0653">Protein transport</keyword>
<keyword evidence="10" id="KW-0697">Rotamase</keyword>
<keyword evidence="4 9" id="KW-0812">Transmembrane</keyword>
<proteinExistence type="inferred from homology"/>
<dbReference type="InterPro" id="IPR054384">
    <property type="entry name" value="SecDF_P1_head"/>
</dbReference>
<dbReference type="Gene3D" id="3.30.1360.200">
    <property type="match status" value="1"/>
</dbReference>
<evidence type="ECO:0000256" key="9">
    <source>
        <dbReference type="HAMAP-Rule" id="MF_01463"/>
    </source>
</evidence>
<dbReference type="InterPro" id="IPR000297">
    <property type="entry name" value="PPIase_PpiC"/>
</dbReference>
<dbReference type="GO" id="GO:0065002">
    <property type="term" value="P:intracellular protein transmembrane transport"/>
    <property type="evidence" value="ECO:0007669"/>
    <property type="project" value="UniProtKB-UniRule"/>
</dbReference>
<comment type="subunit">
    <text evidence="9">Forms a complex with SecF. Part of the essential Sec protein translocation apparatus which comprises SecA, SecYEG and auxiliary proteins SecDF. Other proteins may also be involved.</text>
</comment>
<dbReference type="Pfam" id="PF02355">
    <property type="entry name" value="SecD_SecF_C"/>
    <property type="match status" value="1"/>
</dbReference>
<dbReference type="SUPFAM" id="SSF82866">
    <property type="entry name" value="Multidrug efflux transporter AcrB transmembrane domain"/>
    <property type="match status" value="1"/>
</dbReference>
<dbReference type="Pfam" id="PF21760">
    <property type="entry name" value="SecD_1st"/>
    <property type="match status" value="1"/>
</dbReference>
<protein>
    <recommendedName>
        <fullName evidence="9">Protein translocase subunit SecD</fullName>
    </recommendedName>
</protein>
<evidence type="ECO:0000256" key="10">
    <source>
        <dbReference type="PROSITE-ProRule" id="PRU00278"/>
    </source>
</evidence>
<feature type="domain" description="PpiC" evidence="11">
    <location>
        <begin position="258"/>
        <end position="363"/>
    </location>
</feature>
<evidence type="ECO:0000256" key="2">
    <source>
        <dbReference type="ARBA" id="ARBA00022448"/>
    </source>
</evidence>
<comment type="similarity">
    <text evidence="9">Belongs to the SecD/SecF family. SecD subfamily.</text>
</comment>
<sequence>MALKIDAKKNIRNKIRWGIAGVFALLLITASYDVPAFFNSKINWINSKTSIGLPNIPETNFALGLDLQGGAHLIYQADVSDIKEDERGDSVEGVRDVIERRVNGLGVGEPNIQTTKVGEDYRIIVELPGVTDVDEAIKMIGGTPILEFKELNKEPVRELTAEEQTELDNYNKEASDKALKVIEEINKGLDFAEAAKQYSENEASKNNGGYIGFVNEYSYYAPLFDWLESAQEGEMSKGAIESADSYNILKRGGSREGEARVRASHILICYLGATGCNEPIYTKEEAQAKAQELFNTANAENFAELAIANSSDLANAANGGDLEFFAKNEMVEPFANAVYDAQVGQIIGPVETEFGYHIIYKTEEEKPMEYEFSAIVINKMTPQDVLPPQEQFVYTGLTGSQLDRAEVVSDSQTGQIQVSLQFDSEGKELFERITTANVGQPVAIYLDGELISAPTVQQPILDGRAVITGNFDLNEARLLSQRLNAGALPVPVDLISQQTVGASLGAESLSQSLKAGIIALALVMIFMILYYRLPGLLSVIALLSYLSLTLALFKIIGVTLSLAGIAGFILSIGMAVDANVLIFERLKEELKEGKSLKTAIEEAFLRAWPSIRDGNVSTLITCALLIWFGSSFVKGFAITLAIGILISMFSAITITRVLLKFITPWFENGSGRFFKGANNKKTI</sequence>
<dbReference type="AlphaFoldDB" id="A0A1F6NH47"/>
<dbReference type="NCBIfam" id="TIGR00916">
    <property type="entry name" value="2A0604s01"/>
    <property type="match status" value="1"/>
</dbReference>
<keyword evidence="10" id="KW-0413">Isomerase</keyword>
<comment type="caution">
    <text evidence="12">The sequence shown here is derived from an EMBL/GenBank/DDBJ whole genome shotgun (WGS) entry which is preliminary data.</text>
</comment>
<dbReference type="GO" id="GO:0006605">
    <property type="term" value="P:protein targeting"/>
    <property type="evidence" value="ECO:0007669"/>
    <property type="project" value="UniProtKB-UniRule"/>
</dbReference>
<comment type="caution">
    <text evidence="9">Lacks conserved residue(s) required for the propagation of feature annotation.</text>
</comment>
<dbReference type="PANTHER" id="PTHR30081">
    <property type="entry name" value="PROTEIN-EXPORT MEMBRANE PROTEIN SEC"/>
    <property type="match status" value="1"/>
</dbReference>
<keyword evidence="2 9" id="KW-0813">Transport</keyword>
<reference evidence="12 13" key="1">
    <citation type="journal article" date="2016" name="Nat. Commun.">
        <title>Thousands of microbial genomes shed light on interconnected biogeochemical processes in an aquifer system.</title>
        <authorList>
            <person name="Anantharaman K."/>
            <person name="Brown C.T."/>
            <person name="Hug L.A."/>
            <person name="Sharon I."/>
            <person name="Castelle C.J."/>
            <person name="Probst A.J."/>
            <person name="Thomas B.C."/>
            <person name="Singh A."/>
            <person name="Wilkins M.J."/>
            <person name="Karaoz U."/>
            <person name="Brodie E.L."/>
            <person name="Williams K.H."/>
            <person name="Hubbard S.S."/>
            <person name="Banfield J.F."/>
        </authorList>
    </citation>
    <scope>NUCLEOTIDE SEQUENCE [LARGE SCALE GENOMIC DNA]</scope>
</reference>
<dbReference type="PROSITE" id="PS50198">
    <property type="entry name" value="PPIC_PPIASE_2"/>
    <property type="match status" value="2"/>
</dbReference>
<dbReference type="Pfam" id="PF13616">
    <property type="entry name" value="Rotamase_3"/>
    <property type="match status" value="2"/>
</dbReference>
<dbReference type="EMBL" id="MFQS01000015">
    <property type="protein sequence ID" value="OGH83356.1"/>
    <property type="molecule type" value="Genomic_DNA"/>
</dbReference>
<dbReference type="Gene3D" id="3.10.50.40">
    <property type="match status" value="2"/>
</dbReference>
<keyword evidence="7 9" id="KW-0811">Translocation</keyword>
<dbReference type="InterPro" id="IPR022813">
    <property type="entry name" value="SecD/SecF_arch_bac"/>
</dbReference>
<dbReference type="GO" id="GO:0005886">
    <property type="term" value="C:plasma membrane"/>
    <property type="evidence" value="ECO:0007669"/>
    <property type="project" value="UniProtKB-SubCell"/>
</dbReference>
<gene>
    <name evidence="9" type="primary">secD</name>
    <name evidence="12" type="ORF">A2373_00060</name>
</gene>
<dbReference type="Proteomes" id="UP000176300">
    <property type="component" value="Unassembled WGS sequence"/>
</dbReference>
<dbReference type="PROSITE" id="PS01096">
    <property type="entry name" value="PPIC_PPIASE_1"/>
    <property type="match status" value="1"/>
</dbReference>
<dbReference type="NCBIfam" id="TIGR01129">
    <property type="entry name" value="secD"/>
    <property type="match status" value="1"/>
</dbReference>
<evidence type="ECO:0000256" key="5">
    <source>
        <dbReference type="ARBA" id="ARBA00022927"/>
    </source>
</evidence>
<dbReference type="PANTHER" id="PTHR30081:SF1">
    <property type="entry name" value="PROTEIN TRANSLOCASE SUBUNIT SECD"/>
    <property type="match status" value="1"/>
</dbReference>
<feature type="transmembrane region" description="Helical" evidence="9">
    <location>
        <begin position="636"/>
        <end position="659"/>
    </location>
</feature>
<dbReference type="Gene3D" id="1.20.1640.10">
    <property type="entry name" value="Multidrug efflux transporter AcrB transmembrane domain"/>
    <property type="match status" value="1"/>
</dbReference>
<dbReference type="InterPro" id="IPR023058">
    <property type="entry name" value="PPIase_PpiC_CS"/>
</dbReference>